<proteinExistence type="predicted"/>
<evidence type="ECO:0000313" key="2">
    <source>
        <dbReference type="Proteomes" id="UP000005408"/>
    </source>
</evidence>
<sequence length="89" mass="9903">MCQEFHDEIIGNFLDKEAQVLDFPGRHAPVLIGPAVSRGPYSCPSIYCTLDNRNCRNPLFPCWSLRRPISFASCDCLPIILPPRGVAGK</sequence>
<reference evidence="1" key="1">
    <citation type="submission" date="2022-08" db="UniProtKB">
        <authorList>
            <consortium name="EnsemblMetazoa"/>
        </authorList>
    </citation>
    <scope>IDENTIFICATION</scope>
    <source>
        <strain evidence="1">05x7-T-G4-1.051#20</strain>
    </source>
</reference>
<evidence type="ECO:0000313" key="1">
    <source>
        <dbReference type="EnsemblMetazoa" id="G2277.1:cds"/>
    </source>
</evidence>
<name>A0A8W8K7N3_MAGGI</name>
<dbReference type="EnsemblMetazoa" id="G2277.1">
    <property type="protein sequence ID" value="G2277.1:cds"/>
    <property type="gene ID" value="G2277"/>
</dbReference>
<keyword evidence="2" id="KW-1185">Reference proteome</keyword>
<organism evidence="1 2">
    <name type="scientific">Magallana gigas</name>
    <name type="common">Pacific oyster</name>
    <name type="synonym">Crassostrea gigas</name>
    <dbReference type="NCBI Taxonomy" id="29159"/>
    <lineage>
        <taxon>Eukaryota</taxon>
        <taxon>Metazoa</taxon>
        <taxon>Spiralia</taxon>
        <taxon>Lophotrochozoa</taxon>
        <taxon>Mollusca</taxon>
        <taxon>Bivalvia</taxon>
        <taxon>Autobranchia</taxon>
        <taxon>Pteriomorphia</taxon>
        <taxon>Ostreida</taxon>
        <taxon>Ostreoidea</taxon>
        <taxon>Ostreidae</taxon>
        <taxon>Magallana</taxon>
    </lineage>
</organism>
<dbReference type="Proteomes" id="UP000005408">
    <property type="component" value="Unassembled WGS sequence"/>
</dbReference>
<protein>
    <submittedName>
        <fullName evidence="1">Uncharacterized protein</fullName>
    </submittedName>
</protein>
<dbReference type="AlphaFoldDB" id="A0A8W8K7N3"/>
<accession>A0A8W8K7N3</accession>